<evidence type="ECO:0000256" key="1">
    <source>
        <dbReference type="SAM" id="MobiDB-lite"/>
    </source>
</evidence>
<feature type="non-terminal residue" evidence="2">
    <location>
        <position position="1"/>
    </location>
</feature>
<comment type="caution">
    <text evidence="2">The sequence shown here is derived from an EMBL/GenBank/DDBJ whole genome shotgun (WGS) entry which is preliminary data.</text>
</comment>
<feature type="region of interest" description="Disordered" evidence="1">
    <location>
        <begin position="177"/>
        <end position="229"/>
    </location>
</feature>
<reference evidence="2" key="1">
    <citation type="submission" date="2023-03" db="EMBL/GenBank/DDBJ databases">
        <title>Massive genome expansion in bonnet fungi (Mycena s.s.) driven by repeated elements and novel gene families across ecological guilds.</title>
        <authorList>
            <consortium name="Lawrence Berkeley National Laboratory"/>
            <person name="Harder C.B."/>
            <person name="Miyauchi S."/>
            <person name="Viragh M."/>
            <person name="Kuo A."/>
            <person name="Thoen E."/>
            <person name="Andreopoulos B."/>
            <person name="Lu D."/>
            <person name="Skrede I."/>
            <person name="Drula E."/>
            <person name="Henrissat B."/>
            <person name="Morin E."/>
            <person name="Kohler A."/>
            <person name="Barry K."/>
            <person name="LaButti K."/>
            <person name="Morin E."/>
            <person name="Salamov A."/>
            <person name="Lipzen A."/>
            <person name="Mereny Z."/>
            <person name="Hegedus B."/>
            <person name="Baldrian P."/>
            <person name="Stursova M."/>
            <person name="Weitz H."/>
            <person name="Taylor A."/>
            <person name="Grigoriev I.V."/>
            <person name="Nagy L.G."/>
            <person name="Martin F."/>
            <person name="Kauserud H."/>
        </authorList>
    </citation>
    <scope>NUCLEOTIDE SEQUENCE</scope>
    <source>
        <strain evidence="2">CBHHK002</strain>
    </source>
</reference>
<protein>
    <submittedName>
        <fullName evidence="2">Uncharacterized protein</fullName>
    </submittedName>
</protein>
<dbReference type="AlphaFoldDB" id="A0AAD7E796"/>
<dbReference type="Proteomes" id="UP001218218">
    <property type="component" value="Unassembled WGS sequence"/>
</dbReference>
<feature type="region of interest" description="Disordered" evidence="1">
    <location>
        <begin position="1"/>
        <end position="22"/>
    </location>
</feature>
<name>A0AAD7E796_9AGAR</name>
<gene>
    <name evidence="2" type="ORF">DFH08DRAFT_827448</name>
</gene>
<dbReference type="EMBL" id="JARIHO010000133">
    <property type="protein sequence ID" value="KAJ7301492.1"/>
    <property type="molecule type" value="Genomic_DNA"/>
</dbReference>
<keyword evidence="3" id="KW-1185">Reference proteome</keyword>
<feature type="region of interest" description="Disordered" evidence="1">
    <location>
        <begin position="135"/>
        <end position="159"/>
    </location>
</feature>
<accession>A0AAD7E796</accession>
<organism evidence="2 3">
    <name type="scientific">Mycena albidolilacea</name>
    <dbReference type="NCBI Taxonomy" id="1033008"/>
    <lineage>
        <taxon>Eukaryota</taxon>
        <taxon>Fungi</taxon>
        <taxon>Dikarya</taxon>
        <taxon>Basidiomycota</taxon>
        <taxon>Agaricomycotina</taxon>
        <taxon>Agaricomycetes</taxon>
        <taxon>Agaricomycetidae</taxon>
        <taxon>Agaricales</taxon>
        <taxon>Marasmiineae</taxon>
        <taxon>Mycenaceae</taxon>
        <taxon>Mycena</taxon>
    </lineage>
</organism>
<evidence type="ECO:0000313" key="3">
    <source>
        <dbReference type="Proteomes" id="UP001218218"/>
    </source>
</evidence>
<feature type="compositionally biased region" description="Basic and acidic residues" evidence="1">
    <location>
        <begin position="200"/>
        <end position="212"/>
    </location>
</feature>
<proteinExistence type="predicted"/>
<evidence type="ECO:0000313" key="2">
    <source>
        <dbReference type="EMBL" id="KAJ7301492.1"/>
    </source>
</evidence>
<sequence>WDTLQPAWRKRGKDGEWESSGYGEGGREWGPLFQWGVNGMLNVVASLYFWGVAIAEKGNLDSDVKAWEAGVGDVTWMLEGMATYYEFKNDNRELVKQGGEGSGTEREGGMEMVGRLPEWREREARGKRNGWKRGVGMLGKVASGGSGRGSGKSTYPRWDPSWNGRERSVAMVWRLSSRGNGRSGNEQERGVGMGGLPRGGKREGSGNERERGVGTVGVCRAEQTGGERG</sequence>